<evidence type="ECO:0000256" key="1">
    <source>
        <dbReference type="ARBA" id="ARBA00022729"/>
    </source>
</evidence>
<organism evidence="5 6">
    <name type="scientific">Spodoptera exigua</name>
    <name type="common">Beet armyworm</name>
    <name type="synonym">Noctua fulgens</name>
    <dbReference type="NCBI Taxonomy" id="7107"/>
    <lineage>
        <taxon>Eukaryota</taxon>
        <taxon>Metazoa</taxon>
        <taxon>Ecdysozoa</taxon>
        <taxon>Arthropoda</taxon>
        <taxon>Hexapoda</taxon>
        <taxon>Insecta</taxon>
        <taxon>Pterygota</taxon>
        <taxon>Neoptera</taxon>
        <taxon>Endopterygota</taxon>
        <taxon>Lepidoptera</taxon>
        <taxon>Glossata</taxon>
        <taxon>Ditrysia</taxon>
        <taxon>Noctuoidea</taxon>
        <taxon>Noctuidae</taxon>
        <taxon>Amphipyrinae</taxon>
        <taxon>Spodoptera</taxon>
    </lineage>
</organism>
<keyword evidence="2" id="KW-0882">Thioester bond</keyword>
<dbReference type="Pfam" id="PF07678">
    <property type="entry name" value="TED_complement"/>
    <property type="match status" value="1"/>
</dbReference>
<dbReference type="Gene3D" id="2.60.40.10">
    <property type="entry name" value="Immunoglobulins"/>
    <property type="match status" value="1"/>
</dbReference>
<evidence type="ECO:0000259" key="4">
    <source>
        <dbReference type="Pfam" id="PF07678"/>
    </source>
</evidence>
<evidence type="ECO:0000313" key="6">
    <source>
        <dbReference type="Proteomes" id="UP000814243"/>
    </source>
</evidence>
<dbReference type="AlphaFoldDB" id="A0A922MF08"/>
<evidence type="ECO:0000256" key="2">
    <source>
        <dbReference type="ARBA" id="ARBA00022966"/>
    </source>
</evidence>
<evidence type="ECO:0000256" key="3">
    <source>
        <dbReference type="SAM" id="MobiDB-lite"/>
    </source>
</evidence>
<dbReference type="Gene3D" id="1.50.10.20">
    <property type="match status" value="1"/>
</dbReference>
<dbReference type="EMBL" id="JACEFF010000527">
    <property type="protein sequence ID" value="KAH9635935.1"/>
    <property type="molecule type" value="Genomic_DNA"/>
</dbReference>
<dbReference type="GO" id="GO:0005615">
    <property type="term" value="C:extracellular space"/>
    <property type="evidence" value="ECO:0007669"/>
    <property type="project" value="InterPro"/>
</dbReference>
<reference evidence="5" key="1">
    <citation type="journal article" date="2021" name="G3 (Bethesda)">
        <title>Genome and transcriptome analysis of the beet armyworm Spodoptera exigua reveals targets for pest control. .</title>
        <authorList>
            <person name="Simon S."/>
            <person name="Breeschoten T."/>
            <person name="Jansen H.J."/>
            <person name="Dirks R.P."/>
            <person name="Schranz M.E."/>
            <person name="Ros V.I.D."/>
        </authorList>
    </citation>
    <scope>NUCLEOTIDE SEQUENCE</scope>
    <source>
        <strain evidence="5">TB_SE_WUR_2020</strain>
    </source>
</reference>
<dbReference type="InterPro" id="IPR013783">
    <property type="entry name" value="Ig-like_fold"/>
</dbReference>
<dbReference type="PANTHER" id="PTHR11412">
    <property type="entry name" value="MACROGLOBULIN / COMPLEMENT"/>
    <property type="match status" value="1"/>
</dbReference>
<feature type="domain" description="Alpha-macroglobulin-like TED" evidence="4">
    <location>
        <begin position="562"/>
        <end position="680"/>
    </location>
</feature>
<dbReference type="PANTHER" id="PTHR11412:SF136">
    <property type="entry name" value="CD109 ANTIGEN"/>
    <property type="match status" value="1"/>
</dbReference>
<protein>
    <recommendedName>
        <fullName evidence="4">Alpha-macroglobulin-like TED domain-containing protein</fullName>
    </recommendedName>
</protein>
<gene>
    <name evidence="5" type="ORF">HF086_017426</name>
</gene>
<dbReference type="InterPro" id="IPR011626">
    <property type="entry name" value="Alpha-macroglobulin_TED"/>
</dbReference>
<proteinExistence type="predicted"/>
<accession>A0A922MF08</accession>
<feature type="region of interest" description="Disordered" evidence="3">
    <location>
        <begin position="732"/>
        <end position="754"/>
    </location>
</feature>
<dbReference type="SUPFAM" id="SSF48239">
    <property type="entry name" value="Terpenoid cyclases/Protein prenyltransferases"/>
    <property type="match status" value="1"/>
</dbReference>
<evidence type="ECO:0000313" key="5">
    <source>
        <dbReference type="EMBL" id="KAH9635935.1"/>
    </source>
</evidence>
<sequence length="754" mass="83319">MLVIRLRGAGGGSGGIRTAVQLRAPKACHRHAAAAKRVGLDGTDPPDVVEEGTRIWQNTTVVSQVVDKPISLEFLTKHRAVISPGLPYRLKVKATRWDDKPATKELIRVCRHQANFPDKQQLIKKRETMCAEGATDDNGIARLLIFTRTNYPNWTSTLKSTKHLSPQAQLSNDTSIVAAPLTLPVRRSSSVHAALGPLKAESRQARTFVPLYLNTNNTSKPFTVHFVVITRGGIIYRWGATTQCPTSNSGDQIRTAARNTKCPDLVQRDVVMTQRDHSEPQTNTLTAQADNQKRQYRSTGNFTPRNPRFQIPEHHQDVLMKDSSTFNISTDVSDALLDRHQLRVMLPIKVSHQMCPDSHLIAYFYHEGELVEATWLNRQAQPGSTVTLQISTPGPALCALTVLDTAAKWTQPPQPPKEQLMNSLRRLIDSHRNLTEFDAAGVCFLNSDTLELPSSSIDLTASWLAAAGVRLIGGDAPNRQHCIPRPPALLVAEETNAPRSDFSEAWLWRLLGIGSNGTGVATAHAPDSITKYEAGAICVSRNGVAISPPAVLQLLWPNLQVPTAIIRAERWLLNQQMENGCFRNEGQVFHRELKGGLNDEGEVANVALTAYVITALIESASPFPHRVIRNTLSCLRALPPMKAKTPTRVYANALLAYAYMKLDRYEEELRYTNEASLRRMVGGLEQDEGIKHVLNLMKMAKKNGEYVWWETRHSSSPGSIVGLVFSDRGNQPQCDSALQQAGPPSYAAARSQDT</sequence>
<keyword evidence="1" id="KW-0732">Signal</keyword>
<dbReference type="InterPro" id="IPR050473">
    <property type="entry name" value="A2M/Complement_sys"/>
</dbReference>
<dbReference type="InterPro" id="IPR008930">
    <property type="entry name" value="Terpenoid_cyclase/PrenylTrfase"/>
</dbReference>
<dbReference type="Proteomes" id="UP000814243">
    <property type="component" value="Unassembled WGS sequence"/>
</dbReference>
<comment type="caution">
    <text evidence="5">The sequence shown here is derived from an EMBL/GenBank/DDBJ whole genome shotgun (WGS) entry which is preliminary data.</text>
</comment>
<dbReference type="Gene3D" id="2.20.130.20">
    <property type="match status" value="1"/>
</dbReference>
<dbReference type="GO" id="GO:0004866">
    <property type="term" value="F:endopeptidase inhibitor activity"/>
    <property type="evidence" value="ECO:0007669"/>
    <property type="project" value="InterPro"/>
</dbReference>
<name>A0A922MF08_SPOEX</name>